<feature type="domain" description="FAD/NAD(P)-binding" evidence="5">
    <location>
        <begin position="4"/>
        <end position="289"/>
    </location>
</feature>
<accession>A0AAE8MSF8</accession>
<dbReference type="GO" id="GO:0005737">
    <property type="term" value="C:cytoplasm"/>
    <property type="evidence" value="ECO:0007669"/>
    <property type="project" value="TreeGrafter"/>
</dbReference>
<evidence type="ECO:0000313" key="7">
    <source>
        <dbReference type="Proteomes" id="UP001187682"/>
    </source>
</evidence>
<dbReference type="PANTHER" id="PTHR43735">
    <property type="entry name" value="APOPTOSIS-INDUCING FACTOR 1"/>
    <property type="match status" value="1"/>
</dbReference>
<dbReference type="Pfam" id="PF07992">
    <property type="entry name" value="Pyr_redox_2"/>
    <property type="match status" value="1"/>
</dbReference>
<reference evidence="6" key="1">
    <citation type="submission" date="2018-03" db="EMBL/GenBank/DDBJ databases">
        <authorList>
            <person name="Guldener U."/>
        </authorList>
    </citation>
    <scope>NUCLEOTIDE SEQUENCE</scope>
</reference>
<evidence type="ECO:0000256" key="3">
    <source>
        <dbReference type="ARBA" id="ARBA00022827"/>
    </source>
</evidence>
<dbReference type="EMBL" id="ONZQ02000003">
    <property type="protein sequence ID" value="SPN99612.1"/>
    <property type="molecule type" value="Genomic_DNA"/>
</dbReference>
<dbReference type="SUPFAM" id="SSF51905">
    <property type="entry name" value="FAD/NAD(P)-binding domain"/>
    <property type="match status" value="1"/>
</dbReference>
<gene>
    <name evidence="6" type="ORF">DNG_02464</name>
</gene>
<evidence type="ECO:0000313" key="6">
    <source>
        <dbReference type="EMBL" id="SPN99612.1"/>
    </source>
</evidence>
<keyword evidence="4" id="KW-0560">Oxidoreductase</keyword>
<proteinExistence type="inferred from homology"/>
<evidence type="ECO:0000256" key="1">
    <source>
        <dbReference type="ARBA" id="ARBA00006442"/>
    </source>
</evidence>
<dbReference type="PANTHER" id="PTHR43735:SF3">
    <property type="entry name" value="FERROPTOSIS SUPPRESSOR PROTEIN 1"/>
    <property type="match status" value="1"/>
</dbReference>
<protein>
    <recommendedName>
        <fullName evidence="5">FAD/NAD(P)-binding domain-containing protein</fullName>
    </recommendedName>
</protein>
<dbReference type="GO" id="GO:0004174">
    <property type="term" value="F:electron-transferring-flavoprotein dehydrogenase activity"/>
    <property type="evidence" value="ECO:0007669"/>
    <property type="project" value="TreeGrafter"/>
</dbReference>
<comment type="caution">
    <text evidence="6">The sequence shown here is derived from an EMBL/GenBank/DDBJ whole genome shotgun (WGS) entry which is preliminary data.</text>
</comment>
<dbReference type="GO" id="GO:0050660">
    <property type="term" value="F:flavin adenine dinucleotide binding"/>
    <property type="evidence" value="ECO:0007669"/>
    <property type="project" value="TreeGrafter"/>
</dbReference>
<dbReference type="Proteomes" id="UP001187682">
    <property type="component" value="Unassembled WGS sequence"/>
</dbReference>
<dbReference type="InterPro" id="IPR023753">
    <property type="entry name" value="FAD/NAD-binding_dom"/>
</dbReference>
<dbReference type="Gene3D" id="3.50.50.100">
    <property type="match status" value="1"/>
</dbReference>
<name>A0AAE8MSF8_9PEZI</name>
<dbReference type="PRINTS" id="PR00411">
    <property type="entry name" value="PNDRDTASEI"/>
</dbReference>
<evidence type="ECO:0000259" key="5">
    <source>
        <dbReference type="Pfam" id="PF07992"/>
    </source>
</evidence>
<dbReference type="InterPro" id="IPR036188">
    <property type="entry name" value="FAD/NAD-bd_sf"/>
</dbReference>
<dbReference type="AlphaFoldDB" id="A0AAE8MSF8"/>
<dbReference type="PRINTS" id="PR00368">
    <property type="entry name" value="FADPNR"/>
</dbReference>
<evidence type="ECO:0000256" key="2">
    <source>
        <dbReference type="ARBA" id="ARBA00022630"/>
    </source>
</evidence>
<comment type="similarity">
    <text evidence="1">Belongs to the FAD-dependent oxidoreductase family.</text>
</comment>
<keyword evidence="7" id="KW-1185">Reference proteome</keyword>
<evidence type="ECO:0000256" key="4">
    <source>
        <dbReference type="ARBA" id="ARBA00023002"/>
    </source>
</evidence>
<keyword evidence="3" id="KW-0274">FAD</keyword>
<organism evidence="6 7">
    <name type="scientific">Cephalotrichum gorgonifer</name>
    <dbReference type="NCBI Taxonomy" id="2041049"/>
    <lineage>
        <taxon>Eukaryota</taxon>
        <taxon>Fungi</taxon>
        <taxon>Dikarya</taxon>
        <taxon>Ascomycota</taxon>
        <taxon>Pezizomycotina</taxon>
        <taxon>Sordariomycetes</taxon>
        <taxon>Hypocreomycetidae</taxon>
        <taxon>Microascales</taxon>
        <taxon>Microascaceae</taxon>
        <taxon>Cephalotrichum</taxon>
    </lineage>
</organism>
<keyword evidence="2" id="KW-0285">Flavoprotein</keyword>
<sequence>MVKTVVVVGASFAGLAVSHRLLKYTLPKQPDLRVVLVSKSTHFYWNLAAIRAVVPGLLTKDQLYHAIEPGFASYPKDSFELVVATATGLDTSSKTAVVKSADGLERKLKYDYLVLATGARAASEGVPWKPQDDHQATVDLLDKTAERVKVANHIVIAGAGATGCETSAEIKHQYKDKEVVLLSADPEVLSGDVLAGNMEHEITKLGVQVKKGSRVQGSKVLEDGRTEVALADGTKIVTDLYLPTMGLVPNTDFIDKKHLNDKSYVEVDECYRVKGAEDVWAAGDIVSKPRAGFMITDKQAAGVAKNVELAMQGKPQVPVKLLPVDILFCAAGRDRGAGRISSFKVPSIMAWAAKGRTLGLPWAPKYVDGTQW</sequence>